<accession>A0A6P2XUV4</accession>
<gene>
    <name evidence="1" type="ORF">BLA39750_03406</name>
</gene>
<proteinExistence type="predicted"/>
<organism evidence="1 2">
    <name type="scientific">Burkholderia lata (strain ATCC 17760 / DSM 23089 / LMG 22485 / NCIMB 9086 / R18194 / 383)</name>
    <dbReference type="NCBI Taxonomy" id="482957"/>
    <lineage>
        <taxon>Bacteria</taxon>
        <taxon>Pseudomonadati</taxon>
        <taxon>Pseudomonadota</taxon>
        <taxon>Betaproteobacteria</taxon>
        <taxon>Burkholderiales</taxon>
        <taxon>Burkholderiaceae</taxon>
        <taxon>Burkholderia</taxon>
        <taxon>Burkholderia cepacia complex</taxon>
    </lineage>
</organism>
<reference evidence="1 2" key="1">
    <citation type="submission" date="2019-09" db="EMBL/GenBank/DDBJ databases">
        <authorList>
            <person name="Depoorter E."/>
        </authorList>
    </citation>
    <scope>NUCLEOTIDE SEQUENCE [LARGE SCALE GENOMIC DNA]</scope>
    <source>
        <strain evidence="1">R-39750</strain>
    </source>
</reference>
<dbReference type="Proteomes" id="UP000494110">
    <property type="component" value="Unassembled WGS sequence"/>
</dbReference>
<dbReference type="EMBL" id="CABVQN010000015">
    <property type="protein sequence ID" value="VWD13702.1"/>
    <property type="molecule type" value="Genomic_DNA"/>
</dbReference>
<evidence type="ECO:0000313" key="2">
    <source>
        <dbReference type="Proteomes" id="UP000494110"/>
    </source>
</evidence>
<dbReference type="Gene3D" id="3.40.190.10">
    <property type="entry name" value="Periplasmic binding protein-like II"/>
    <property type="match status" value="1"/>
</dbReference>
<dbReference type="AlphaFoldDB" id="A0A6P2XUV4"/>
<protein>
    <submittedName>
        <fullName evidence="1">Sulfonate ABC transporter substrate-binding protein</fullName>
    </submittedName>
</protein>
<name>A0A6P2XUV4_BURL3</name>
<evidence type="ECO:0000313" key="1">
    <source>
        <dbReference type="EMBL" id="VWD13702.1"/>
    </source>
</evidence>
<sequence length="56" mass="6042">MFDQRSEDYALLPVTPDVVAQHQQVADVFARIGVLDGPANVAPLWDTSFNALVAAT</sequence>